<keyword evidence="11" id="KW-0443">Lipid metabolism</keyword>
<dbReference type="InParanoid" id="A0A674DPW7"/>
<evidence type="ECO:0000256" key="4">
    <source>
        <dbReference type="ARBA" id="ARBA00022692"/>
    </source>
</evidence>
<dbReference type="GO" id="GO:0005789">
    <property type="term" value="C:endoplasmic reticulum membrane"/>
    <property type="evidence" value="ECO:0007669"/>
    <property type="project" value="UniProtKB-SubCell"/>
</dbReference>
<name>A0A674DPW7_SALTR</name>
<evidence type="ECO:0000256" key="6">
    <source>
        <dbReference type="ARBA" id="ARBA00022824"/>
    </source>
</evidence>
<feature type="transmembrane region" description="Helical" evidence="13">
    <location>
        <begin position="49"/>
        <end position="68"/>
    </location>
</feature>
<keyword evidence="5" id="KW-0221">Differentiation</keyword>
<evidence type="ECO:0000256" key="5">
    <source>
        <dbReference type="ARBA" id="ARBA00022782"/>
    </source>
</evidence>
<dbReference type="AlphaFoldDB" id="A0A674DPW7"/>
<dbReference type="PANTHER" id="PTHR10556">
    <property type="entry name" value="3-OXO-5-ALPHA-STEROID 4-DEHYDROGENASE"/>
    <property type="match status" value="1"/>
</dbReference>
<accession>A0A674DPW7</accession>
<evidence type="ECO:0000313" key="15">
    <source>
        <dbReference type="Ensembl" id="ENSSTUP00000097728.1"/>
    </source>
</evidence>
<evidence type="ECO:0000256" key="11">
    <source>
        <dbReference type="ARBA" id="ARBA00023098"/>
    </source>
</evidence>
<keyword evidence="7" id="KW-0492">Microsome</keyword>
<keyword evidence="16" id="KW-1185">Reference proteome</keyword>
<evidence type="ECO:0000256" key="9">
    <source>
        <dbReference type="ARBA" id="ARBA00022989"/>
    </source>
</evidence>
<dbReference type="Proteomes" id="UP000472277">
    <property type="component" value="Chromosome 36"/>
</dbReference>
<dbReference type="Pfam" id="PF02544">
    <property type="entry name" value="Steroid_dh"/>
    <property type="match status" value="1"/>
</dbReference>
<comment type="subcellular location">
    <subcellularLocation>
        <location evidence="1">Endoplasmic reticulum membrane</location>
        <topology evidence="1">Multi-pass membrane protein</topology>
    </subcellularLocation>
    <subcellularLocation>
        <location evidence="2">Microsome membrane</location>
    </subcellularLocation>
</comment>
<feature type="domain" description="3-oxo-5-alpha-steroid 4-dehydrogenase C-terminal" evidence="14">
    <location>
        <begin position="75"/>
        <end position="143"/>
    </location>
</feature>
<keyword evidence="8" id="KW-0521">NADP</keyword>
<evidence type="ECO:0000256" key="10">
    <source>
        <dbReference type="ARBA" id="ARBA00023002"/>
    </source>
</evidence>
<feature type="transmembrane region" description="Helical" evidence="13">
    <location>
        <begin position="100"/>
        <end position="122"/>
    </location>
</feature>
<reference evidence="15" key="2">
    <citation type="submission" date="2025-09" db="UniProtKB">
        <authorList>
            <consortium name="Ensembl"/>
        </authorList>
    </citation>
    <scope>IDENTIFICATION</scope>
</reference>
<dbReference type="PANTHER" id="PTHR10556:SF57">
    <property type="entry name" value="3-OXO-5-ALPHA-STEROID 4-DEHYDROGENASE 1"/>
    <property type="match status" value="1"/>
</dbReference>
<reference evidence="15" key="1">
    <citation type="submission" date="2025-08" db="UniProtKB">
        <authorList>
            <consortium name="Ensembl"/>
        </authorList>
    </citation>
    <scope>IDENTIFICATION</scope>
</reference>
<keyword evidence="10" id="KW-0560">Oxidoreductase</keyword>
<sequence>MFCLFHVSQLQMRTCSQLLDTFHFFQELPAFLVPLCLMLWTSAEKTTHLPSQLLLVGYFALSSIHFFFGGGKSTSFALFVPAFVFCIYNGYMQVSYPSNWVTSPCFITGSVLGLVGWLVNVYSDHILRNLRKPGERGYKILYQKIRFLLPAGTLWPIKTTTWKFPSKALILNLCLHAVENHCLFLFSTC</sequence>
<gene>
    <name evidence="15" type="primary">SRD5A1</name>
</gene>
<keyword evidence="4 13" id="KW-0812">Transmembrane</keyword>
<evidence type="ECO:0000256" key="8">
    <source>
        <dbReference type="ARBA" id="ARBA00022857"/>
    </source>
</evidence>
<dbReference type="InterPro" id="IPR001104">
    <property type="entry name" value="3-oxo-5_a-steroid_4-DH_C"/>
</dbReference>
<dbReference type="GeneTree" id="ENSGT00950000182886"/>
<dbReference type="Ensembl" id="ENSSTUT00000104933.1">
    <property type="protein sequence ID" value="ENSSTUP00000097728.1"/>
    <property type="gene ID" value="ENSSTUG00000043932.1"/>
</dbReference>
<feature type="transmembrane region" description="Helical" evidence="13">
    <location>
        <begin position="21"/>
        <end position="43"/>
    </location>
</feature>
<organism evidence="15 16">
    <name type="scientific">Salmo trutta</name>
    <name type="common">Brown trout</name>
    <dbReference type="NCBI Taxonomy" id="8032"/>
    <lineage>
        <taxon>Eukaryota</taxon>
        <taxon>Metazoa</taxon>
        <taxon>Chordata</taxon>
        <taxon>Craniata</taxon>
        <taxon>Vertebrata</taxon>
        <taxon>Euteleostomi</taxon>
        <taxon>Actinopterygii</taxon>
        <taxon>Neopterygii</taxon>
        <taxon>Teleostei</taxon>
        <taxon>Protacanthopterygii</taxon>
        <taxon>Salmoniformes</taxon>
        <taxon>Salmonidae</taxon>
        <taxon>Salmoninae</taxon>
        <taxon>Salmo</taxon>
    </lineage>
</organism>
<evidence type="ECO:0000259" key="14">
    <source>
        <dbReference type="Pfam" id="PF02544"/>
    </source>
</evidence>
<dbReference type="GO" id="GO:0030154">
    <property type="term" value="P:cell differentiation"/>
    <property type="evidence" value="ECO:0007669"/>
    <property type="project" value="UniProtKB-KW"/>
</dbReference>
<proteinExistence type="inferred from homology"/>
<evidence type="ECO:0000256" key="12">
    <source>
        <dbReference type="ARBA" id="ARBA00023136"/>
    </source>
</evidence>
<keyword evidence="6" id="KW-0256">Endoplasmic reticulum</keyword>
<feature type="transmembrane region" description="Helical" evidence="13">
    <location>
        <begin position="75"/>
        <end position="94"/>
    </location>
</feature>
<keyword evidence="12 13" id="KW-0472">Membrane</keyword>
<dbReference type="GO" id="GO:0003865">
    <property type="term" value="F:3-oxo-5-alpha-steroid 4-dehydrogenase activity"/>
    <property type="evidence" value="ECO:0007669"/>
    <property type="project" value="TreeGrafter"/>
</dbReference>
<protein>
    <recommendedName>
        <fullName evidence="14">3-oxo-5-alpha-steroid 4-dehydrogenase C-terminal domain-containing protein</fullName>
    </recommendedName>
</protein>
<evidence type="ECO:0000256" key="7">
    <source>
        <dbReference type="ARBA" id="ARBA00022848"/>
    </source>
</evidence>
<evidence type="ECO:0000256" key="13">
    <source>
        <dbReference type="SAM" id="Phobius"/>
    </source>
</evidence>
<dbReference type="GO" id="GO:0006694">
    <property type="term" value="P:steroid biosynthetic process"/>
    <property type="evidence" value="ECO:0007669"/>
    <property type="project" value="TreeGrafter"/>
</dbReference>
<comment type="similarity">
    <text evidence="3">Belongs to the steroid 5-alpha reductase family.</text>
</comment>
<evidence type="ECO:0000256" key="2">
    <source>
        <dbReference type="ARBA" id="ARBA00004524"/>
    </source>
</evidence>
<keyword evidence="9 13" id="KW-1133">Transmembrane helix</keyword>
<evidence type="ECO:0000256" key="1">
    <source>
        <dbReference type="ARBA" id="ARBA00004477"/>
    </source>
</evidence>
<evidence type="ECO:0000313" key="16">
    <source>
        <dbReference type="Proteomes" id="UP000472277"/>
    </source>
</evidence>
<dbReference type="PROSITE" id="PS50244">
    <property type="entry name" value="S5A_REDUCTASE"/>
    <property type="match status" value="1"/>
</dbReference>
<dbReference type="InterPro" id="IPR039357">
    <property type="entry name" value="SRD5A/TECR"/>
</dbReference>
<evidence type="ECO:0000256" key="3">
    <source>
        <dbReference type="ARBA" id="ARBA00007742"/>
    </source>
</evidence>